<evidence type="ECO:0000313" key="1">
    <source>
        <dbReference type="EMBL" id="KKM89327.1"/>
    </source>
</evidence>
<organism evidence="1">
    <name type="scientific">marine sediment metagenome</name>
    <dbReference type="NCBI Taxonomy" id="412755"/>
    <lineage>
        <taxon>unclassified sequences</taxon>
        <taxon>metagenomes</taxon>
        <taxon>ecological metagenomes</taxon>
    </lineage>
</organism>
<name>A0A0F9P7D6_9ZZZZ</name>
<reference evidence="1" key="1">
    <citation type="journal article" date="2015" name="Nature">
        <title>Complex archaea that bridge the gap between prokaryotes and eukaryotes.</title>
        <authorList>
            <person name="Spang A."/>
            <person name="Saw J.H."/>
            <person name="Jorgensen S.L."/>
            <person name="Zaremba-Niedzwiedzka K."/>
            <person name="Martijn J."/>
            <person name="Lind A.E."/>
            <person name="van Eijk R."/>
            <person name="Schleper C."/>
            <person name="Guy L."/>
            <person name="Ettema T.J."/>
        </authorList>
    </citation>
    <scope>NUCLEOTIDE SEQUENCE</scope>
</reference>
<sequence>MPVTKCPNGKWKIGSGGCNFDSKAKAKAAYKVYLAKKHKNERENLKDKITSSKEDLKLIGLELSKQKKIVIKYVKS</sequence>
<protein>
    <submittedName>
        <fullName evidence="1">Uncharacterized protein</fullName>
    </submittedName>
</protein>
<comment type="caution">
    <text evidence="1">The sequence shown here is derived from an EMBL/GenBank/DDBJ whole genome shotgun (WGS) entry which is preliminary data.</text>
</comment>
<proteinExistence type="predicted"/>
<accession>A0A0F9P7D6</accession>
<gene>
    <name evidence="1" type="ORF">LCGC14_1249820</name>
</gene>
<dbReference type="AlphaFoldDB" id="A0A0F9P7D6"/>
<dbReference type="EMBL" id="LAZR01006832">
    <property type="protein sequence ID" value="KKM89327.1"/>
    <property type="molecule type" value="Genomic_DNA"/>
</dbReference>